<name>A0A4D7CUQ9_9ENTE</name>
<dbReference type="PANTHER" id="PTHR40044:SF1">
    <property type="entry name" value="INTEGRAL MEMBRANE PROTEIN"/>
    <property type="match status" value="1"/>
</dbReference>
<sequence length="163" mass="18142">MASKKTTSLIMNGVIAAIYLALTIIVNPVASGPIQFRISESLNHIVVFNKRLLWGVFSGVLLYNMMFSEFGILDVAFGGTQTLGSLLMTALLSRVIKDKKKLLVANTLVFSLSMCLIALMLNMAVEAPFWVTYGWTFVSELFIMVISAPIMYAIDKRVNFKKY</sequence>
<evidence type="ECO:0000313" key="2">
    <source>
        <dbReference type="Proteomes" id="UP000298615"/>
    </source>
</evidence>
<dbReference type="Pfam" id="PF06177">
    <property type="entry name" value="QueT"/>
    <property type="match status" value="1"/>
</dbReference>
<dbReference type="EMBL" id="CP039712">
    <property type="protein sequence ID" value="QCI86812.1"/>
    <property type="molecule type" value="Genomic_DNA"/>
</dbReference>
<dbReference type="AlphaFoldDB" id="A0A4D7CUQ9"/>
<dbReference type="Proteomes" id="UP000298615">
    <property type="component" value="Chromosome"/>
</dbReference>
<evidence type="ECO:0000313" key="1">
    <source>
        <dbReference type="EMBL" id="QCI86812.1"/>
    </source>
</evidence>
<dbReference type="KEGG" id="vao:FA707_07475"/>
<reference evidence="1 2" key="1">
    <citation type="submission" date="2019-04" db="EMBL/GenBank/DDBJ databases">
        <title>Vagococcus sp. nov., isolated from faeces of yaks (Bos grunniens).</title>
        <authorList>
            <person name="Ge Y."/>
        </authorList>
    </citation>
    <scope>NUCLEOTIDE SEQUENCE [LARGE SCALE GENOMIC DNA]</scope>
    <source>
        <strain evidence="1 2">MN-17</strain>
    </source>
</reference>
<protein>
    <submittedName>
        <fullName evidence="1">QueT transporter family protein</fullName>
    </submittedName>
</protein>
<keyword evidence="2" id="KW-1185">Reference proteome</keyword>
<gene>
    <name evidence="1" type="ORF">FA707_07475</name>
</gene>
<dbReference type="InterPro" id="IPR010387">
    <property type="entry name" value="QueT"/>
</dbReference>
<accession>A0A4D7CUQ9</accession>
<organism evidence="1 2">
    <name type="scientific">Vagococcus zengguangii</name>
    <dbReference type="NCBI Taxonomy" id="2571750"/>
    <lineage>
        <taxon>Bacteria</taxon>
        <taxon>Bacillati</taxon>
        <taxon>Bacillota</taxon>
        <taxon>Bacilli</taxon>
        <taxon>Lactobacillales</taxon>
        <taxon>Enterococcaceae</taxon>
        <taxon>Vagococcus</taxon>
    </lineage>
</organism>
<dbReference type="RefSeq" id="WP_136953634.1">
    <property type="nucleotide sequence ID" value="NZ_CP039712.1"/>
</dbReference>
<dbReference type="PIRSF" id="PIRSF031501">
    <property type="entry name" value="QueT"/>
    <property type="match status" value="1"/>
</dbReference>
<dbReference type="OrthoDB" id="1706970at2"/>
<dbReference type="PANTHER" id="PTHR40044">
    <property type="entry name" value="INTEGRAL MEMBRANE PROTEIN-RELATED"/>
    <property type="match status" value="1"/>
</dbReference>
<proteinExistence type="predicted"/>